<dbReference type="EMBL" id="AHMH02000114">
    <property type="protein sequence ID" value="EMM99476.1"/>
    <property type="molecule type" value="Genomic_DNA"/>
</dbReference>
<comment type="caution">
    <text evidence="1">The sequence shown here is derived from an EMBL/GenBank/DDBJ whole genome shotgun (WGS) entry which is preliminary data.</text>
</comment>
<proteinExistence type="predicted"/>
<evidence type="ECO:0000313" key="2">
    <source>
        <dbReference type="Proteomes" id="UP000012099"/>
    </source>
</evidence>
<sequence>MVFYETKSQGHSKKLSVSLLWSLWETQCIASMVALQVGVLNFETNSLYNSVKLFDSRN</sequence>
<organism evidence="1 2">
    <name type="scientific">Leptospira noguchii str. 2007001578</name>
    <dbReference type="NCBI Taxonomy" id="1049974"/>
    <lineage>
        <taxon>Bacteria</taxon>
        <taxon>Pseudomonadati</taxon>
        <taxon>Spirochaetota</taxon>
        <taxon>Spirochaetia</taxon>
        <taxon>Leptospirales</taxon>
        <taxon>Leptospiraceae</taxon>
        <taxon>Leptospira</taxon>
    </lineage>
</organism>
<evidence type="ECO:0000313" key="1">
    <source>
        <dbReference type="EMBL" id="EMM99476.1"/>
    </source>
</evidence>
<accession>A0ABP2T5B8</accession>
<keyword evidence="2" id="KW-1185">Reference proteome</keyword>
<reference evidence="1 2" key="1">
    <citation type="submission" date="2013-01" db="EMBL/GenBank/DDBJ databases">
        <authorList>
            <person name="Harkins D.M."/>
            <person name="Durkin A.S."/>
            <person name="Brinkac L.M."/>
            <person name="Haft D.H."/>
            <person name="Selengut J.D."/>
            <person name="Sanka R."/>
            <person name="DePew J."/>
            <person name="Purushe J."/>
            <person name="Whelen A.C."/>
            <person name="Vinetz J.M."/>
            <person name="Sutton G.G."/>
            <person name="Nierman W.C."/>
            <person name="Fouts D.E."/>
        </authorList>
    </citation>
    <scope>NUCLEOTIDE SEQUENCE [LARGE SCALE GENOMIC DNA]</scope>
    <source>
        <strain evidence="1 2">2007001578</strain>
    </source>
</reference>
<dbReference type="Proteomes" id="UP000012099">
    <property type="component" value="Unassembled WGS sequence"/>
</dbReference>
<gene>
    <name evidence="1" type="ORF">LEP1GSC035_1225</name>
</gene>
<protein>
    <submittedName>
        <fullName evidence="1">Uncharacterized protein</fullName>
    </submittedName>
</protein>
<name>A0ABP2T5B8_9LEPT</name>